<evidence type="ECO:0000259" key="5">
    <source>
        <dbReference type="Pfam" id="PF00656"/>
    </source>
</evidence>
<evidence type="ECO:0000313" key="8">
    <source>
        <dbReference type="Proteomes" id="UP000176944"/>
    </source>
</evidence>
<organism evidence="7 8">
    <name type="scientific">Moorena producens (strain JHB)</name>
    <dbReference type="NCBI Taxonomy" id="1454205"/>
    <lineage>
        <taxon>Bacteria</taxon>
        <taxon>Bacillati</taxon>
        <taxon>Cyanobacteriota</taxon>
        <taxon>Cyanophyceae</taxon>
        <taxon>Coleofasciculales</taxon>
        <taxon>Coleofasciculaceae</taxon>
        <taxon>Moorena</taxon>
    </lineage>
</organism>
<keyword evidence="2" id="KW-0677">Repeat</keyword>
<feature type="repeat" description="WD" evidence="3">
    <location>
        <begin position="977"/>
        <end position="1018"/>
    </location>
</feature>
<feature type="repeat" description="WD" evidence="3">
    <location>
        <begin position="1313"/>
        <end position="1354"/>
    </location>
</feature>
<dbReference type="InterPro" id="IPR029030">
    <property type="entry name" value="Caspase-like_dom_sf"/>
</dbReference>
<evidence type="ECO:0000256" key="1">
    <source>
        <dbReference type="ARBA" id="ARBA00022574"/>
    </source>
</evidence>
<dbReference type="PANTHER" id="PTHR19848">
    <property type="entry name" value="WD40 REPEAT PROTEIN"/>
    <property type="match status" value="1"/>
</dbReference>
<evidence type="ECO:0000256" key="3">
    <source>
        <dbReference type="PROSITE-ProRule" id="PRU00221"/>
    </source>
</evidence>
<dbReference type="SMART" id="SM00564">
    <property type="entry name" value="PQQ"/>
    <property type="match status" value="11"/>
</dbReference>
<dbReference type="InterPro" id="IPR018391">
    <property type="entry name" value="PQQ_b-propeller_rpt"/>
</dbReference>
<feature type="repeat" description="WD" evidence="3">
    <location>
        <begin position="893"/>
        <end position="934"/>
    </location>
</feature>
<dbReference type="InterPro" id="IPR019775">
    <property type="entry name" value="WD40_repeat_CS"/>
</dbReference>
<dbReference type="PRINTS" id="PR00320">
    <property type="entry name" value="GPROTEINBRPT"/>
</dbReference>
<dbReference type="SUPFAM" id="SSF52129">
    <property type="entry name" value="Caspase-like"/>
    <property type="match status" value="1"/>
</dbReference>
<feature type="repeat" description="WD" evidence="3">
    <location>
        <begin position="1100"/>
        <end position="1141"/>
    </location>
</feature>
<dbReference type="PROSITE" id="PS50294">
    <property type="entry name" value="WD_REPEATS_REGION"/>
    <property type="match status" value="16"/>
</dbReference>
<dbReference type="SUPFAM" id="SSF69322">
    <property type="entry name" value="Tricorn protease domain 2"/>
    <property type="match status" value="1"/>
</dbReference>
<dbReference type="Pfam" id="PF20703">
    <property type="entry name" value="nSTAND1"/>
    <property type="match status" value="1"/>
</dbReference>
<feature type="domain" description="Novel STAND NTPase 1" evidence="6">
    <location>
        <begin position="258"/>
        <end position="665"/>
    </location>
</feature>
<dbReference type="PANTHER" id="PTHR19848:SF8">
    <property type="entry name" value="F-BOX AND WD REPEAT DOMAIN CONTAINING 7"/>
    <property type="match status" value="1"/>
</dbReference>
<feature type="repeat" description="WD" evidence="3">
    <location>
        <begin position="1229"/>
        <end position="1270"/>
    </location>
</feature>
<feature type="repeat" description="WD" evidence="3">
    <location>
        <begin position="1397"/>
        <end position="1438"/>
    </location>
</feature>
<dbReference type="SUPFAM" id="SSF50978">
    <property type="entry name" value="WD40 repeat-like"/>
    <property type="match status" value="2"/>
</dbReference>
<dbReference type="PROSITE" id="PS50082">
    <property type="entry name" value="WD_REPEATS_2"/>
    <property type="match status" value="17"/>
</dbReference>
<dbReference type="InterPro" id="IPR020472">
    <property type="entry name" value="WD40_PAC1"/>
</dbReference>
<feature type="repeat" description="WD" evidence="3">
    <location>
        <begin position="935"/>
        <end position="976"/>
    </location>
</feature>
<dbReference type="InterPro" id="IPR027417">
    <property type="entry name" value="P-loop_NTPase"/>
</dbReference>
<feature type="repeat" description="WD" evidence="3">
    <location>
        <begin position="1355"/>
        <end position="1396"/>
    </location>
</feature>
<dbReference type="Pfam" id="PF00656">
    <property type="entry name" value="Peptidase_C14"/>
    <property type="match status" value="1"/>
</dbReference>
<dbReference type="GO" id="GO:0006508">
    <property type="term" value="P:proteolysis"/>
    <property type="evidence" value="ECO:0007669"/>
    <property type="project" value="InterPro"/>
</dbReference>
<dbReference type="EMBL" id="CP017708">
    <property type="protein sequence ID" value="AOY80562.2"/>
    <property type="molecule type" value="Genomic_DNA"/>
</dbReference>
<evidence type="ECO:0000313" key="7">
    <source>
        <dbReference type="EMBL" id="AOY80562.2"/>
    </source>
</evidence>
<dbReference type="InterPro" id="IPR036322">
    <property type="entry name" value="WD40_repeat_dom_sf"/>
</dbReference>
<feature type="compositionally biased region" description="Basic and acidic residues" evidence="4">
    <location>
        <begin position="1588"/>
        <end position="1607"/>
    </location>
</feature>
<evidence type="ECO:0000256" key="2">
    <source>
        <dbReference type="ARBA" id="ARBA00022737"/>
    </source>
</evidence>
<feature type="repeat" description="WD" evidence="3">
    <location>
        <begin position="851"/>
        <end position="892"/>
    </location>
</feature>
<gene>
    <name evidence="7" type="ORF">BJP36_12180</name>
</gene>
<dbReference type="InterPro" id="IPR011600">
    <property type="entry name" value="Pept_C14_caspase"/>
</dbReference>
<dbReference type="InterPro" id="IPR001680">
    <property type="entry name" value="WD40_rpt"/>
</dbReference>
<feature type="repeat" description="WD" evidence="3">
    <location>
        <begin position="1190"/>
        <end position="1224"/>
    </location>
</feature>
<feature type="repeat" description="WD" evidence="3">
    <location>
        <begin position="1271"/>
        <end position="1312"/>
    </location>
</feature>
<dbReference type="Gene3D" id="2.130.10.10">
    <property type="entry name" value="YVTN repeat-like/Quinoprotein amine dehydrogenase"/>
    <property type="match status" value="5"/>
</dbReference>
<feature type="repeat" description="WD" evidence="3">
    <location>
        <begin position="1061"/>
        <end position="1102"/>
    </location>
</feature>
<dbReference type="InterPro" id="IPR049052">
    <property type="entry name" value="nSTAND1"/>
</dbReference>
<feature type="repeat" description="WD" evidence="3">
    <location>
        <begin position="809"/>
        <end position="850"/>
    </location>
</feature>
<reference evidence="8" key="1">
    <citation type="submission" date="2016-10" db="EMBL/GenBank/DDBJ databases">
        <title>Comparative genomics uncovers the prolific and rare metabolic potential of the cyanobacterial genus Moorea.</title>
        <authorList>
            <person name="Leao T."/>
            <person name="Castelao G."/>
            <person name="Korobeynikov A."/>
            <person name="Monroe E.A."/>
            <person name="Podell S."/>
            <person name="Glukhov E."/>
            <person name="Allen E."/>
            <person name="Gerwick W.H."/>
            <person name="Gerwick L."/>
        </authorList>
    </citation>
    <scope>NUCLEOTIDE SEQUENCE [LARGE SCALE GENOMIC DNA]</scope>
    <source>
        <strain evidence="8">JHB</strain>
    </source>
</reference>
<keyword evidence="1 3" id="KW-0853">WD repeat</keyword>
<feature type="repeat" description="WD" evidence="3">
    <location>
        <begin position="1439"/>
        <end position="1480"/>
    </location>
</feature>
<feature type="repeat" description="WD" evidence="3">
    <location>
        <begin position="1481"/>
        <end position="1512"/>
    </location>
</feature>
<feature type="repeat" description="WD" evidence="3">
    <location>
        <begin position="1019"/>
        <end position="1060"/>
    </location>
</feature>
<dbReference type="Pfam" id="PF25173">
    <property type="entry name" value="Beta-prop_WDR3_1st"/>
    <property type="match status" value="1"/>
</dbReference>
<name>A0A1D9FYV2_MOOP1</name>
<dbReference type="SMART" id="SM00320">
    <property type="entry name" value="WD40"/>
    <property type="match status" value="17"/>
</dbReference>
<dbReference type="SUPFAM" id="SSF52540">
    <property type="entry name" value="P-loop containing nucleoside triphosphate hydrolases"/>
    <property type="match status" value="1"/>
</dbReference>
<dbReference type="PROSITE" id="PS00678">
    <property type="entry name" value="WD_REPEATS_1"/>
    <property type="match status" value="14"/>
</dbReference>
<dbReference type="Pfam" id="PF00400">
    <property type="entry name" value="WD40"/>
    <property type="match status" value="12"/>
</dbReference>
<dbReference type="Gene3D" id="3.40.50.1460">
    <property type="match status" value="1"/>
</dbReference>
<evidence type="ECO:0000259" key="6">
    <source>
        <dbReference type="Pfam" id="PF20703"/>
    </source>
</evidence>
<proteinExistence type="predicted"/>
<feature type="repeat" description="WD" evidence="3">
    <location>
        <begin position="1142"/>
        <end position="1183"/>
    </location>
</feature>
<evidence type="ECO:0000256" key="4">
    <source>
        <dbReference type="SAM" id="MobiDB-lite"/>
    </source>
</evidence>
<dbReference type="InterPro" id="IPR015943">
    <property type="entry name" value="WD40/YVTN_repeat-like_dom_sf"/>
</dbReference>
<feature type="region of interest" description="Disordered" evidence="4">
    <location>
        <begin position="1581"/>
        <end position="1617"/>
    </location>
</feature>
<protein>
    <submittedName>
        <fullName evidence="7">Caspase family protein</fullName>
    </submittedName>
</protein>
<dbReference type="CDD" id="cd00200">
    <property type="entry name" value="WD40"/>
    <property type="match status" value="2"/>
</dbReference>
<dbReference type="GO" id="GO:0004197">
    <property type="term" value="F:cysteine-type endopeptidase activity"/>
    <property type="evidence" value="ECO:0007669"/>
    <property type="project" value="InterPro"/>
</dbReference>
<feature type="domain" description="Peptidase C14 caspase" evidence="5">
    <location>
        <begin position="3"/>
        <end position="223"/>
    </location>
</feature>
<sequence length="1617" mass="178907">MSRNALVIGISTYSYERLNNLTAPGQDAEAVAQLLEKYGDFKVTRLPAVKDKQNNTIRVGKKTKVTLTQLEDAIVQLFKSDGKPPDTALLYFSGHGLRKSKGIQEGFLATSDVNPDMGSWGLSLQWLRRLLQESEVRQQIIILDCCYAGEVLNVAEADPGERGKGRDRCFIAASRAFELAYEDIGSNHSVLTSALILGLEPSQERWVTNYTLVDLLTQQRNAFPQRPIFSNSGEPINLTRRWTAATKESAASAKSICPYKGLAYFDCTEEDARYFYGRTALTDQLLEKVRVGNFLAVLGASGSGKSSVVRAGLLYQLQLGRRLSGSESWQIKILQPGEHPLNSLALTFVDSGLSDIERANQLAQAEDFIQKGSEGLRQLIAVTDTQRLILVVDQFEEAFTLCQDNSERQQFFECLLGALPKIGDKLCLVLTMRADFFGKCLEQDYSGLAQQIQEHGIAVMPMSPDELKQAIVEPAKQVDLEIEPELVKEILADVADAPGYLPLLQYTLTRLWEESTDNCLRLNTYVKLGGVMGTLRQRATEVYELFSEEEQAAVKHIFLALTQLGEGTEDTRRRVLKPNLVNQRYREELIDTVVQKLADEKLVVTTEMVGKGGGAKTVAVLDVAHEALIRHWSLLRSWISENRDGMRIARKIEAAAEEWKREVESPDYLFTGAKLTEAENYLEDDFELGLLSLLVKEFVEHSIQQRNKKRWAMVGGLTTFIGVVMMTSVISIYFGLKSSKQSINSELLAEATKIKYSISIKPTTEELIQAIQITGESQAQKKYLKPTVINEVNSSLLAALDKVRERNLLQGHTSFVTEIAFSPDGKQILSGSDDNTVRLWDTQSGQLLYTLQGHTSFVTAIAFSSDGKKILSGSHDNTVRLWDTQSGQLLHTLEGHTSWVNGIAFSRDGKKILSGSHDKTVRLWDTESGQLLHTLEGHTSWVNGIAFSRDGKKILSGSHDKTVRLWDTETGQPIHTFVGHTSSVSAIAFSRDGKKILIWGDDNTLRLSDTESGQLLYTLQGPTGYVIAIAFSPDGKKILSGSDDNTVRLWDTQSGQLLHTLEGHTNNVNTIAFSRDGKKILSGSHDKTVRLWDTESGQLLYTYQGNTSRVTFSPDGKKILSGADDHTVRLWDTESGQLLHTLEGHRDYVHAIAFSPDGKQILSGSLDNILRLLDTDSGQFLQTLPGSTEVTDIAFSPDGKKILSGSNDGTVRLWDTESGEFLHALVHTLEGHIRRVSDIAFSPDGNKILSGSNDGTVRLWDTESGKPIHTLEGHTSSINAIAFTRDGKKILSGSNDGTVRLWDTESGKPIHTLEGHTSSINAIAFTRDGKKILSGSWDKTVRLWDTQSGQLLHTLEGHTSSITAIAFSPDGQKILSGSHNKTVRLWDTQSGQLLYTLEGHTSSITAIAFSPDGKQIISGSQDNTVCLWDTESGQRLHTLKGHTSPVTDIAFSPDGKQILSGSWDNTVRLWDTDSGQLLHTYEGHTSPVTDIAFSPDGKQILSGSRDKTVRLWRGGNWKDWLKEGCDQLQFHPDLVAPQNNKAGEACLKHASWEDKTKADFLVRQGKAILQKEQNIKAAVKKFKKAQKHNPDIDLNPDTKEIDKDPKTVAKQLAPDSK</sequence>
<dbReference type="Proteomes" id="UP000176944">
    <property type="component" value="Chromosome"/>
</dbReference>
<accession>A0A1D9FYV2</accession>